<organism evidence="5">
    <name type="scientific">Percolomonas cosmopolitus</name>
    <dbReference type="NCBI Taxonomy" id="63605"/>
    <lineage>
        <taxon>Eukaryota</taxon>
        <taxon>Discoba</taxon>
        <taxon>Heterolobosea</taxon>
        <taxon>Tetramitia</taxon>
        <taxon>Eutetramitia</taxon>
        <taxon>Percolomonadidae</taxon>
        <taxon>Percolomonas</taxon>
    </lineage>
</organism>
<dbReference type="InterPro" id="IPR036770">
    <property type="entry name" value="Ankyrin_rpt-contain_sf"/>
</dbReference>
<feature type="repeat" description="ANK" evidence="3">
    <location>
        <begin position="279"/>
        <end position="311"/>
    </location>
</feature>
<feature type="region of interest" description="Disordered" evidence="4">
    <location>
        <begin position="448"/>
        <end position="482"/>
    </location>
</feature>
<evidence type="ECO:0000256" key="3">
    <source>
        <dbReference type="PROSITE-ProRule" id="PRU00023"/>
    </source>
</evidence>
<dbReference type="SMART" id="SM00248">
    <property type="entry name" value="ANK"/>
    <property type="match status" value="9"/>
</dbReference>
<name>A0A7S1PI38_9EUKA</name>
<evidence type="ECO:0000256" key="4">
    <source>
        <dbReference type="SAM" id="MobiDB-lite"/>
    </source>
</evidence>
<sequence>MAFPFSSSTSIASNANNSSLSRGSSPTGGSSLEKIHPIMSELHQLIRWKQSDRCLTLLKKHQKSNLPINQQINHETLLHLAATFDDEKLMNHLLVGFKESININAKDYTGATPLHLACAQGNSKTVYLLLKYGAQVNVHCDRQRQTPAHCAAEIGSIPVLRLLQKFLARLDVENSFGNRPIHRAAYHNHYKVINFLVEEAGADACKPNQDGQSPLYFAIVHGGVDSVLSLVGKFNADFDTKVPTNYDRSMLHVAIHNEKEAIAQYLVHKGADLNAADSQGRTPLHEAVSSKNGELTRFLLNHGANVDVRTNIELYTPLHLAAICGDENILRMLIEATDNVNCVSQRNRVPLHYACEKNHVKCTRLLLESKAKRFIRDADGHYPMDLAKTSEVKRVFQEKMRWPSHLTVNIPESGTVMTLRDSSPSKEMNLFPKAMMQLQTKLLESSLRGTKRSRNLSMSSTSSPLSSHSGKRPPKAPAGNSLLSTALMTDPFASQENGETRAATVSGKIVQKKHQNKREETLQQLQLLINMQQNMNPNVDVNYYNDYLNKLQKESEEFTLKQEQKKRKEKASKWDPYFAFNKSPLAKQSSTTTMKKKRSSLR</sequence>
<dbReference type="InterPro" id="IPR002110">
    <property type="entry name" value="Ankyrin_rpt"/>
</dbReference>
<reference evidence="5" key="1">
    <citation type="submission" date="2021-01" db="EMBL/GenBank/DDBJ databases">
        <authorList>
            <person name="Corre E."/>
            <person name="Pelletier E."/>
            <person name="Niang G."/>
            <person name="Scheremetjew M."/>
            <person name="Finn R."/>
            <person name="Kale V."/>
            <person name="Holt S."/>
            <person name="Cochrane G."/>
            <person name="Meng A."/>
            <person name="Brown T."/>
            <person name="Cohen L."/>
        </authorList>
    </citation>
    <scope>NUCLEOTIDE SEQUENCE</scope>
    <source>
        <strain evidence="5">WS</strain>
    </source>
</reference>
<keyword evidence="1" id="KW-0677">Repeat</keyword>
<feature type="repeat" description="ANK" evidence="3">
    <location>
        <begin position="346"/>
        <end position="378"/>
    </location>
</feature>
<feature type="repeat" description="ANK" evidence="3">
    <location>
        <begin position="109"/>
        <end position="141"/>
    </location>
</feature>
<feature type="repeat" description="ANK" evidence="3">
    <location>
        <begin position="313"/>
        <end position="345"/>
    </location>
</feature>
<proteinExistence type="predicted"/>
<dbReference type="PANTHER" id="PTHR24173">
    <property type="entry name" value="ANKYRIN REPEAT CONTAINING"/>
    <property type="match status" value="1"/>
</dbReference>
<dbReference type="PANTHER" id="PTHR24173:SF74">
    <property type="entry name" value="ANKYRIN REPEAT DOMAIN-CONTAINING PROTEIN 16"/>
    <property type="match status" value="1"/>
</dbReference>
<feature type="compositionally biased region" description="Low complexity" evidence="4">
    <location>
        <begin position="1"/>
        <end position="32"/>
    </location>
</feature>
<dbReference type="Pfam" id="PF00023">
    <property type="entry name" value="Ank"/>
    <property type="match status" value="1"/>
</dbReference>
<dbReference type="SUPFAM" id="SSF48403">
    <property type="entry name" value="Ankyrin repeat"/>
    <property type="match status" value="1"/>
</dbReference>
<evidence type="ECO:0000256" key="1">
    <source>
        <dbReference type="ARBA" id="ARBA00022737"/>
    </source>
</evidence>
<feature type="region of interest" description="Disordered" evidence="4">
    <location>
        <begin position="1"/>
        <end position="33"/>
    </location>
</feature>
<protein>
    <submittedName>
        <fullName evidence="5">Uncharacterized protein</fullName>
    </submittedName>
</protein>
<evidence type="ECO:0000256" key="2">
    <source>
        <dbReference type="ARBA" id="ARBA00023043"/>
    </source>
</evidence>
<accession>A0A7S1PI38</accession>
<evidence type="ECO:0000313" key="5">
    <source>
        <dbReference type="EMBL" id="CAD9083671.1"/>
    </source>
</evidence>
<dbReference type="PROSITE" id="PS50297">
    <property type="entry name" value="ANK_REP_REGION"/>
    <property type="match status" value="4"/>
</dbReference>
<feature type="repeat" description="ANK" evidence="3">
    <location>
        <begin position="246"/>
        <end position="278"/>
    </location>
</feature>
<dbReference type="Gene3D" id="1.25.40.20">
    <property type="entry name" value="Ankyrin repeat-containing domain"/>
    <property type="match status" value="4"/>
</dbReference>
<keyword evidence="2 3" id="KW-0040">ANK repeat</keyword>
<dbReference type="PRINTS" id="PR01415">
    <property type="entry name" value="ANKYRIN"/>
</dbReference>
<dbReference type="Pfam" id="PF12796">
    <property type="entry name" value="Ank_2"/>
    <property type="match status" value="3"/>
</dbReference>
<feature type="compositionally biased region" description="Low complexity" evidence="4">
    <location>
        <begin position="455"/>
        <end position="468"/>
    </location>
</feature>
<dbReference type="AlphaFoldDB" id="A0A7S1PI38"/>
<gene>
    <name evidence="5" type="ORF">PCOS0759_LOCUS6925</name>
</gene>
<dbReference type="EMBL" id="HBGD01008415">
    <property type="protein sequence ID" value="CAD9083671.1"/>
    <property type="molecule type" value="Transcribed_RNA"/>
</dbReference>
<dbReference type="PROSITE" id="PS50088">
    <property type="entry name" value="ANK_REPEAT"/>
    <property type="match status" value="5"/>
</dbReference>